<keyword evidence="3" id="KW-1185">Reference proteome</keyword>
<feature type="chain" id="PRO_5002684513" description="Lipoprotein" evidence="1">
    <location>
        <begin position="20"/>
        <end position="300"/>
    </location>
</feature>
<accession>A5IXF8</accession>
<name>A5IXF8_MYCAP</name>
<evidence type="ECO:0000256" key="1">
    <source>
        <dbReference type="SAM" id="SignalP"/>
    </source>
</evidence>
<protein>
    <recommendedName>
        <fullName evidence="4">Lipoprotein</fullName>
    </recommendedName>
</protein>
<gene>
    <name evidence="2" type="ordered locus">MAG0200</name>
</gene>
<dbReference type="AlphaFoldDB" id="A5IXF8"/>
<evidence type="ECO:0000313" key="3">
    <source>
        <dbReference type="Proteomes" id="UP000007065"/>
    </source>
</evidence>
<dbReference type="KEGG" id="maa:MAG0200"/>
<proteinExistence type="predicted"/>
<reference evidence="3" key="1">
    <citation type="journal article" date="2007" name="PLoS Genet.">
        <title>Being pathogenic, plastic, and sexual while living with a nearly minimal bacterial genome.</title>
        <authorList>
            <person name="Sirand-Pugnet P."/>
            <person name="Lartigue C."/>
            <person name="Marenda M."/>
            <person name="Jacob D."/>
            <person name="Barre A."/>
            <person name="Barbe V."/>
            <person name="Schenowitz C."/>
            <person name="Mangenot S."/>
            <person name="Couloux A."/>
            <person name="Segurens B."/>
            <person name="de Daruvar A."/>
            <person name="Blanchard A."/>
            <person name="Citti C."/>
        </authorList>
    </citation>
    <scope>NUCLEOTIDE SEQUENCE [LARGE SCALE GENOMIC DNA]</scope>
    <source>
        <strain evidence="3">PG2</strain>
    </source>
</reference>
<dbReference type="EMBL" id="CU179680">
    <property type="protein sequence ID" value="CAL58717.1"/>
    <property type="molecule type" value="Genomic_DNA"/>
</dbReference>
<evidence type="ECO:0000313" key="2">
    <source>
        <dbReference type="EMBL" id="CAL58717.1"/>
    </source>
</evidence>
<dbReference type="STRING" id="347257.MAG0200"/>
<evidence type="ECO:0008006" key="4">
    <source>
        <dbReference type="Google" id="ProtNLM"/>
    </source>
</evidence>
<dbReference type="Proteomes" id="UP000007065">
    <property type="component" value="Chromosome"/>
</dbReference>
<organism evidence="2 3">
    <name type="scientific">Mycoplasmopsis agalactiae (strain NCTC 10123 / CIP 59.7 / PG2)</name>
    <name type="common">Mycoplasma agalactiae</name>
    <dbReference type="NCBI Taxonomy" id="347257"/>
    <lineage>
        <taxon>Bacteria</taxon>
        <taxon>Bacillati</taxon>
        <taxon>Mycoplasmatota</taxon>
        <taxon>Mycoplasmoidales</taxon>
        <taxon>Metamycoplasmataceae</taxon>
        <taxon>Mycoplasmopsis</taxon>
    </lineage>
</organism>
<feature type="signal peptide" evidence="1">
    <location>
        <begin position="1"/>
        <end position="19"/>
    </location>
</feature>
<dbReference type="HOGENOM" id="CLU_926939_0_0_14"/>
<keyword evidence="1" id="KW-0732">Signal</keyword>
<sequence>MKKYIGLLTSLSLSLPIVGCNVQNSSHVNKIINNESTQLTKHTNITYFVDNKPVKKIEVKTNSAIDFETIQKPGYKFAGYFFDKDFKSPIPNDYIADSDLNIYLKYIPNFTKSTYRLSSITKTILPATNSVDFYELNDINYISVNDFLKISDGILEFEQNYYDVSYQSKSYDLQKKISSFYDNDTFTINSINKFNSSNGNNSFEQNYALKFDYQNQQIVLSSYEFLNSILPREHQQSLLFEIKDEKISEDKPVVIDFRKYGLEMIKHEGKILIPFNVINQVLLSESVNQFYFNNDKVLIF</sequence>